<reference evidence="3" key="1">
    <citation type="submission" date="2020-08" db="EMBL/GenBank/DDBJ databases">
        <title>Plant Genome Project.</title>
        <authorList>
            <person name="Zhang R.-G."/>
        </authorList>
    </citation>
    <scope>NUCLEOTIDE SEQUENCE</scope>
    <source>
        <strain evidence="3">WSP0</strain>
        <tissue evidence="3">Leaf</tissue>
    </source>
</reference>
<evidence type="ECO:0000256" key="2">
    <source>
        <dbReference type="SAM" id="MobiDB-lite"/>
    </source>
</evidence>
<dbReference type="AlphaFoldDB" id="A0AAV6HZI6"/>
<evidence type="ECO:0000313" key="3">
    <source>
        <dbReference type="EMBL" id="KAG5521877.1"/>
    </source>
</evidence>
<sequence length="140" mass="16145">MEIETYGTEVGEEFDYDDEDDVESEDLAALHKKLAEGDQEVARLNRENEKVVEELAGLEREKKELTELILRNDETIARLKTENSRTRCGIGYLSMYPGEKEVMVRRAIEEYVLRKRQELEAGKSEKEMPAATPNLSHLKI</sequence>
<evidence type="ECO:0000256" key="1">
    <source>
        <dbReference type="SAM" id="Coils"/>
    </source>
</evidence>
<accession>A0AAV6HZI6</accession>
<dbReference type="EMBL" id="JACTNZ010000012">
    <property type="protein sequence ID" value="KAG5521877.1"/>
    <property type="molecule type" value="Genomic_DNA"/>
</dbReference>
<name>A0AAV6HZI6_9ERIC</name>
<keyword evidence="4" id="KW-1185">Reference proteome</keyword>
<feature type="compositionally biased region" description="Basic and acidic residues" evidence="2">
    <location>
        <begin position="118"/>
        <end position="128"/>
    </location>
</feature>
<organism evidence="3 4">
    <name type="scientific">Rhododendron griersonianum</name>
    <dbReference type="NCBI Taxonomy" id="479676"/>
    <lineage>
        <taxon>Eukaryota</taxon>
        <taxon>Viridiplantae</taxon>
        <taxon>Streptophyta</taxon>
        <taxon>Embryophyta</taxon>
        <taxon>Tracheophyta</taxon>
        <taxon>Spermatophyta</taxon>
        <taxon>Magnoliopsida</taxon>
        <taxon>eudicotyledons</taxon>
        <taxon>Gunneridae</taxon>
        <taxon>Pentapetalae</taxon>
        <taxon>asterids</taxon>
        <taxon>Ericales</taxon>
        <taxon>Ericaceae</taxon>
        <taxon>Ericoideae</taxon>
        <taxon>Rhodoreae</taxon>
        <taxon>Rhododendron</taxon>
    </lineage>
</organism>
<proteinExistence type="predicted"/>
<dbReference type="Proteomes" id="UP000823749">
    <property type="component" value="Chromosome 12"/>
</dbReference>
<evidence type="ECO:0000313" key="4">
    <source>
        <dbReference type="Proteomes" id="UP000823749"/>
    </source>
</evidence>
<protein>
    <submittedName>
        <fullName evidence="3">Uncharacterized protein</fullName>
    </submittedName>
</protein>
<keyword evidence="1" id="KW-0175">Coiled coil</keyword>
<gene>
    <name evidence="3" type="ORF">RHGRI_034190</name>
</gene>
<comment type="caution">
    <text evidence="3">The sequence shown here is derived from an EMBL/GenBank/DDBJ whole genome shotgun (WGS) entry which is preliminary data.</text>
</comment>
<feature type="region of interest" description="Disordered" evidence="2">
    <location>
        <begin position="118"/>
        <end position="140"/>
    </location>
</feature>
<feature type="coiled-coil region" evidence="1">
    <location>
        <begin position="27"/>
        <end position="78"/>
    </location>
</feature>